<keyword evidence="3" id="KW-1185">Reference proteome</keyword>
<comment type="caution">
    <text evidence="2">The sequence shown here is derived from an EMBL/GenBank/DDBJ whole genome shotgun (WGS) entry which is preliminary data.</text>
</comment>
<dbReference type="Proteomes" id="UP001345963">
    <property type="component" value="Unassembled WGS sequence"/>
</dbReference>
<name>A0ABU7B8K6_9TELE</name>
<protein>
    <submittedName>
        <fullName evidence="2">Uncharacterized protein</fullName>
    </submittedName>
</protein>
<evidence type="ECO:0000256" key="1">
    <source>
        <dbReference type="SAM" id="MobiDB-lite"/>
    </source>
</evidence>
<feature type="region of interest" description="Disordered" evidence="1">
    <location>
        <begin position="58"/>
        <end position="85"/>
    </location>
</feature>
<sequence length="85" mass="9168">MSRRSHTKLYHVRLMSNINTLSNRVLGHAVLPEFVPPGSPTGERIAVEYLLAQSDRGDLLGPKQDSKAGSCFARDTSRSSGGGKS</sequence>
<gene>
    <name evidence="2" type="ORF">ATANTOWER_012890</name>
</gene>
<dbReference type="EMBL" id="JAHUTI010042064">
    <property type="protein sequence ID" value="MED6246104.1"/>
    <property type="molecule type" value="Genomic_DNA"/>
</dbReference>
<proteinExistence type="predicted"/>
<accession>A0ABU7B8K6</accession>
<reference evidence="2 3" key="1">
    <citation type="submission" date="2021-07" db="EMBL/GenBank/DDBJ databases">
        <authorList>
            <person name="Palmer J.M."/>
        </authorList>
    </citation>
    <scope>NUCLEOTIDE SEQUENCE [LARGE SCALE GENOMIC DNA]</scope>
    <source>
        <strain evidence="2 3">AT_MEX2019</strain>
        <tissue evidence="2">Muscle</tissue>
    </source>
</reference>
<evidence type="ECO:0000313" key="3">
    <source>
        <dbReference type="Proteomes" id="UP001345963"/>
    </source>
</evidence>
<organism evidence="2 3">
    <name type="scientific">Ataeniobius toweri</name>
    <dbReference type="NCBI Taxonomy" id="208326"/>
    <lineage>
        <taxon>Eukaryota</taxon>
        <taxon>Metazoa</taxon>
        <taxon>Chordata</taxon>
        <taxon>Craniata</taxon>
        <taxon>Vertebrata</taxon>
        <taxon>Euteleostomi</taxon>
        <taxon>Actinopterygii</taxon>
        <taxon>Neopterygii</taxon>
        <taxon>Teleostei</taxon>
        <taxon>Neoteleostei</taxon>
        <taxon>Acanthomorphata</taxon>
        <taxon>Ovalentaria</taxon>
        <taxon>Atherinomorphae</taxon>
        <taxon>Cyprinodontiformes</taxon>
        <taxon>Goodeidae</taxon>
        <taxon>Ataeniobius</taxon>
    </lineage>
</organism>
<evidence type="ECO:0000313" key="2">
    <source>
        <dbReference type="EMBL" id="MED6246104.1"/>
    </source>
</evidence>